<proteinExistence type="predicted"/>
<name>A0AAE7AT77_9VIBR</name>
<dbReference type="RefSeq" id="WP_171801071.1">
    <property type="nucleotide sequence ID" value="NZ_CP053541.1"/>
</dbReference>
<reference evidence="1 2" key="1">
    <citation type="submission" date="2020-05" db="EMBL/GenBank/DDBJ databases">
        <title>First description outside Europe of the emergent pathogen for shellfish aquaculture Vibrio europaeus.</title>
        <authorList>
            <person name="Dubert J."/>
            <person name="Rojas R."/>
        </authorList>
    </citation>
    <scope>NUCLEOTIDE SEQUENCE [LARGE SCALE GENOMIC DNA]</scope>
    <source>
        <strain evidence="1 2">NPI-1</strain>
    </source>
</reference>
<gene>
    <name evidence="1" type="ORF">HOO69_00620</name>
</gene>
<evidence type="ECO:0000313" key="1">
    <source>
        <dbReference type="EMBL" id="QJY35193.1"/>
    </source>
</evidence>
<dbReference type="Proteomes" id="UP000501443">
    <property type="component" value="Chromosome 1"/>
</dbReference>
<accession>A0AAE7AT77</accession>
<dbReference type="AlphaFoldDB" id="A0AAE7AT77"/>
<sequence length="356" mass="40063">MSDVIVSSEPISADKRFWVIRSGKDAVYYNHFRKNNLIAIGHTEGIDVGDIEGELSEQDIDTILALYQTSLNEKGEAKSVISRQVGQVRQFLTLVKEGDTVLTITESKVLAGVVTSKCYYDETELKVYPDDEANGCYFPLRINVEWGKAQAREYIPYIIDKSFRNTGTIFSLSEEDKIKAVNHWLHPIHFVDDEVRCSINIKSHQKLSNRELSNLSNVYDQLELLASFIASYDNLENATVEQFSSFLAQQSTAYDYQLTAQHAFMSPGHQFIQLKGTKAQTKAFALAFACLFNSNIVFAEDEANNEALTEKVIELAQAIKTEQVANSVASLQAEMQKQIVQDTEFEEPIPSQDAML</sequence>
<evidence type="ECO:0000313" key="2">
    <source>
        <dbReference type="Proteomes" id="UP000501443"/>
    </source>
</evidence>
<protein>
    <submittedName>
        <fullName evidence="1">Uncharacterized protein</fullName>
    </submittedName>
</protein>
<dbReference type="EMBL" id="CP053541">
    <property type="protein sequence ID" value="QJY35193.1"/>
    <property type="molecule type" value="Genomic_DNA"/>
</dbReference>
<organism evidence="1 2">
    <name type="scientific">Vibrio europaeus</name>
    <dbReference type="NCBI Taxonomy" id="300876"/>
    <lineage>
        <taxon>Bacteria</taxon>
        <taxon>Pseudomonadati</taxon>
        <taxon>Pseudomonadota</taxon>
        <taxon>Gammaproteobacteria</taxon>
        <taxon>Vibrionales</taxon>
        <taxon>Vibrionaceae</taxon>
        <taxon>Vibrio</taxon>
        <taxon>Vibrio oreintalis group</taxon>
    </lineage>
</organism>